<feature type="transmembrane region" description="Helical" evidence="2">
    <location>
        <begin position="679"/>
        <end position="703"/>
    </location>
</feature>
<organism evidence="3 4">
    <name type="scientific">Eimeria brunetti</name>
    <dbReference type="NCBI Taxonomy" id="51314"/>
    <lineage>
        <taxon>Eukaryota</taxon>
        <taxon>Sar</taxon>
        <taxon>Alveolata</taxon>
        <taxon>Apicomplexa</taxon>
        <taxon>Conoidasida</taxon>
        <taxon>Coccidia</taxon>
        <taxon>Eucoccidiorida</taxon>
        <taxon>Eimeriorina</taxon>
        <taxon>Eimeriidae</taxon>
        <taxon>Eimeria</taxon>
    </lineage>
</organism>
<dbReference type="OrthoDB" id="329684at2759"/>
<keyword evidence="2" id="KW-0812">Transmembrane</keyword>
<evidence type="ECO:0000256" key="2">
    <source>
        <dbReference type="SAM" id="Phobius"/>
    </source>
</evidence>
<name>U6LM05_9EIME</name>
<keyword evidence="2" id="KW-1133">Transmembrane helix</keyword>
<dbReference type="GO" id="GO:0006629">
    <property type="term" value="P:lipid metabolic process"/>
    <property type="evidence" value="ECO:0007669"/>
    <property type="project" value="InterPro"/>
</dbReference>
<accession>U6LM05</accession>
<keyword evidence="4" id="KW-1185">Reference proteome</keyword>
<dbReference type="VEuPathDB" id="ToxoDB:EBH_0065010"/>
<sequence length="745" mass="82566">MADTEEGAQQEESLPRVPHGNTFQVVEDMEGIYEEPKGEWLGKRAHFPLLKLALPATYMSTLKDVNVRRYAGKVEAQGAGVADQLVDGVRLLDVRLWRRENAADPGEAWFTEVPWRLLEDAERLKGLSNVTYPTSFTPEELEAIDVHSQTNIVDGLFKPVLQFLRKAPTEVVVVVFSAVNGNTHTKRNAIVKGSELAESLVHAADQLKTFLESGQPYSDNAYDAMFPAPAHSRITVRLGPHSEYRSPWLDSFVRKGVSFSHFAEITALIDSHWGSLLLHHQDMFVDGNNQEKSMRDSVTNAESFREWQRQQGMALLRKPISKLLDEKVRLILLVDDPLMAWFITTRSRSQVVALVKADHLYDVSYRSESHFAPCASPHTGRTGGFPQSRDTSWPDCRNWCSKVGPAECTVWSWEPINKGQRAEPGRSRGEGDLGSIWEERASQELGKCDLYTRASSAPIALSFEAITQGMDCPDDDLMTSDLPWDHMAVLADLVHSILPLVTITDTRSHGMRGMRTVYAQCDVLVSMLTMESGSGHEEKYGISRKLIRVLFAPPTPQVLVEASQRAVYSNKGDVVRMFNAVLAEFLVWLLGAYQSLESNYVLRRPINAIQIAKYHRISSRLPIFASANFFQHMEVLNPTESINPHLLALTENGYEAALNALRVAATTQAFPPPHGGASVTMWLCFIGIVTAISLCVFISTLWCTCHPSGFLRKVCHRRATAAGPPGASGGVVSLSNVASSPGVTA</sequence>
<dbReference type="AlphaFoldDB" id="U6LM05"/>
<dbReference type="Gene3D" id="3.20.20.190">
    <property type="entry name" value="Phosphatidylinositol (PI) phosphodiesterase"/>
    <property type="match status" value="1"/>
</dbReference>
<dbReference type="EMBL" id="HG711762">
    <property type="protein sequence ID" value="CDJ49584.1"/>
    <property type="molecule type" value="Genomic_DNA"/>
</dbReference>
<protein>
    <submittedName>
        <fullName evidence="3">Uncharacterized protein</fullName>
    </submittedName>
</protein>
<evidence type="ECO:0000256" key="1">
    <source>
        <dbReference type="SAM" id="MobiDB-lite"/>
    </source>
</evidence>
<evidence type="ECO:0000313" key="4">
    <source>
        <dbReference type="Proteomes" id="UP000030750"/>
    </source>
</evidence>
<keyword evidence="2" id="KW-0472">Membrane</keyword>
<feature type="region of interest" description="Disordered" evidence="1">
    <location>
        <begin position="1"/>
        <end position="20"/>
    </location>
</feature>
<evidence type="ECO:0000313" key="3">
    <source>
        <dbReference type="EMBL" id="CDJ49584.1"/>
    </source>
</evidence>
<reference evidence="3" key="2">
    <citation type="submission" date="2013-10" db="EMBL/GenBank/DDBJ databases">
        <authorList>
            <person name="Aslett M."/>
        </authorList>
    </citation>
    <scope>NUCLEOTIDE SEQUENCE [LARGE SCALE GENOMIC DNA]</scope>
    <source>
        <strain evidence="3">Houghton</strain>
    </source>
</reference>
<gene>
    <name evidence="3" type="ORF">EBH_0065010</name>
</gene>
<dbReference type="InterPro" id="IPR017946">
    <property type="entry name" value="PLC-like_Pdiesterase_TIM-brl"/>
</dbReference>
<dbReference type="Proteomes" id="UP000030750">
    <property type="component" value="Unassembled WGS sequence"/>
</dbReference>
<dbReference type="GO" id="GO:0008081">
    <property type="term" value="F:phosphoric diester hydrolase activity"/>
    <property type="evidence" value="ECO:0007669"/>
    <property type="project" value="InterPro"/>
</dbReference>
<dbReference type="SUPFAM" id="SSF51695">
    <property type="entry name" value="PLC-like phosphodiesterases"/>
    <property type="match status" value="1"/>
</dbReference>
<proteinExistence type="predicted"/>
<reference evidence="3" key="1">
    <citation type="submission" date="2013-10" db="EMBL/GenBank/DDBJ databases">
        <title>Genomic analysis of the causative agents of coccidiosis in chickens.</title>
        <authorList>
            <person name="Reid A.J."/>
            <person name="Blake D."/>
            <person name="Billington K."/>
            <person name="Browne H."/>
            <person name="Dunn M."/>
            <person name="Hung S."/>
            <person name="Kawahara F."/>
            <person name="Miranda-Saavedra D."/>
            <person name="Mourier T."/>
            <person name="Nagra H."/>
            <person name="Otto T.D."/>
            <person name="Rawlings N."/>
            <person name="Sanchez A."/>
            <person name="Sanders M."/>
            <person name="Subramaniam C."/>
            <person name="Tay Y."/>
            <person name="Dear P."/>
            <person name="Doerig C."/>
            <person name="Gruber A."/>
            <person name="Parkinson J."/>
            <person name="Shirley M."/>
            <person name="Wan K.L."/>
            <person name="Berriman M."/>
            <person name="Tomley F."/>
            <person name="Pain A."/>
        </authorList>
    </citation>
    <scope>NUCLEOTIDE SEQUENCE [LARGE SCALE GENOMIC DNA]</scope>
    <source>
        <strain evidence="3">Houghton</strain>
    </source>
</reference>